<dbReference type="InterPro" id="IPR011990">
    <property type="entry name" value="TPR-like_helical_dom_sf"/>
</dbReference>
<sequence>MAAIIHPSFLMSRLDIISDSLVPGTESVFFLGCFESRVTLYAQQVRALNLVDAILAQQLVRPNGRVAIVGGGVAGVTAAAAFALAGPQLQTVDLFEVKKELLHLQRSGADRYLHPHLYDWPAPHARRTEAGLPLLNWEAGSAGDVASDLLKEFATIKGIRPILHEKLDLRVAEVKPATSGAGCFVSVEGAANEGAEYDVVVLSIGFGYERNDQNTPSYWMPFPIAPGSIKAPGTSHHVLVSGNGDGGLVDFQKVTFNQSHREIIEFLTGYKGLKKAQEKLLEIEDAAWNDADVDLHEAYRELVLPVLPRYLLTDVREKLRRDVHVWLHTREKRLFRRDTAVLNRFGTFLVIEADRDSGRSSRMIRVCRGVELPHPDALGALHFPGEDPFVPKYQFLRFGADREAILDPFLPLAQALPSRSALRTVGLPAPTPALTSTARKRFQRLTAAVQPVETAPSLPNPPPRTSKTKHHPADMFARDPQEFELPHGRSAMQRVERTVRRQEVQRLLYTMRQAAANPDGLCGLVMVVGPCGSGKSILMAQAFKERKRALYFSMDDPPQPAGEPASRERRPHGAPPNHDELMEGSSDAVSSARGGVARPHVPTRGGEALRTATIAVPVRMHWLAGACRLAGKPQPRAALPAGEASRQITELLRSIADPADPVYIFIDAVNQVEAPDSYDVLLSGLRPEQLPAGIVIVISTQESEEVMQHLREMDGGPHDWKPLYIEQLKAYHETVALMLNDWPEHLPPVRLPDALTAELHEKVDGLPINAWGWGVRLQQLVESDGDSAVEAFWTELKEAKVGFFPDAYLDRLLTQLDRGFRPAGLPRAVGWYLALMRQPVTRDEIYDAHPALKFITLDPRDVSRDQIDAALDRLSGFLISERVGSARRWRLRNESLHDTWLNKFGRPELTEVLMNALLPFGVIPPVDRWSPEECQEWVGFVTERSTRYERLSAAQSAAVLQGLLDRIASGSLPRVAHRAPAIRQKQGVLEYKAGKMDLSGQIAQDAVEELRARTAEENSREIQADLLFDLGNAVSHAAWFSWFKEQKNYTELYEESVRWHHAAAQLCPERWSPLRAARLMRTQNDVTLGLTDSERALNVLSEAIALGSTLPQELSEVRAALAGCYSSRGYRYARLERNDEAIADYDAAVAIFDADMPTLPDNRESFANVLFNRALEQFGLGRIDEALEGHDRAIALYQELDQTAQVRESLANAYAARADCNQRLERTEAVVADRLEAAALMETVDHTPERQFVLGLALRGAARGMRELGRLDEAGDAYARAINVLAPLSKSWHQALGALQDSYIESASIRRMQGRNEEALAAYRQMPEVALLKNNSFGVLFESMGGPGSDSEPLAKISELATFLNFAPLPEEHMAWARERLGLAGDDFADLRHRVTFRIAPLSFYADGYLLVAEDTSRAGRAELFALCRLGKEVSGLDWTNGPIYDANTRWEIHLDDDRVRDYCRFFFHFVYGRYGPFTIFERIDELPWNDKATSADFERVRLLSAPISLLPSTEPGVYRLDSRMLFKDAVFSATISVVSDAKDPSQRGLISLSEEAMIGDELPVHEAPLPYLRDIPVPPEANPEASAKVPRQSPLVVYRNTSEEELLRKAQYGVLLHGLGKEDPVQERLPRVSDEARFLTFEPLPEHHLGWAYEILGLTGVEFTRVRERLQFRVAPLAFYRAGYLLATEDRSRRGPGEMFALCRLGEELVGLDWTDKPIYGAANASLELRLDTDDQVVQYCRFFMHFVHDKRGVSRIFENVTELPWTAAATDRDVARVQAICTPVTVRATTPEIVQLKARLLRNRSIFSATIQVHLEQESGSRGRVTLCDEVELLKELPVHLPVSPYIRDHRSRVASIS</sequence>
<reference evidence="4 5" key="1">
    <citation type="submission" date="2020-08" db="EMBL/GenBank/DDBJ databases">
        <title>Genomic Encyclopedia of Type Strains, Phase IV (KMG-IV): sequencing the most valuable type-strain genomes for metagenomic binning, comparative biology and taxonomic classification.</title>
        <authorList>
            <person name="Goeker M."/>
        </authorList>
    </citation>
    <scope>NUCLEOTIDE SEQUENCE [LARGE SCALE GENOMIC DNA]</scope>
    <source>
        <strain evidence="4 5">DSM 29007</strain>
    </source>
</reference>
<dbReference type="Gene3D" id="1.25.40.10">
    <property type="entry name" value="Tetratricopeptide repeat domain"/>
    <property type="match status" value="1"/>
</dbReference>
<feature type="region of interest" description="Disordered" evidence="3">
    <location>
        <begin position="553"/>
        <end position="604"/>
    </location>
</feature>
<dbReference type="PANTHER" id="PTHR44858">
    <property type="entry name" value="TETRATRICOPEPTIDE REPEAT PROTEIN 6"/>
    <property type="match status" value="1"/>
</dbReference>
<dbReference type="EMBL" id="JACHIA010000014">
    <property type="protein sequence ID" value="MBB6072280.1"/>
    <property type="molecule type" value="Genomic_DNA"/>
</dbReference>
<evidence type="ECO:0000256" key="3">
    <source>
        <dbReference type="SAM" id="MobiDB-lite"/>
    </source>
</evidence>
<organism evidence="4 5">
    <name type="scientific">Longimicrobium terrae</name>
    <dbReference type="NCBI Taxonomy" id="1639882"/>
    <lineage>
        <taxon>Bacteria</taxon>
        <taxon>Pseudomonadati</taxon>
        <taxon>Gemmatimonadota</taxon>
        <taxon>Longimicrobiia</taxon>
        <taxon>Longimicrobiales</taxon>
        <taxon>Longimicrobiaceae</taxon>
        <taxon>Longimicrobium</taxon>
    </lineage>
</organism>
<dbReference type="RefSeq" id="WP_170036424.1">
    <property type="nucleotide sequence ID" value="NZ_JABDTL010000002.1"/>
</dbReference>
<dbReference type="InterPro" id="IPR019734">
    <property type="entry name" value="TPR_rpt"/>
</dbReference>
<dbReference type="SUPFAM" id="SSF51971">
    <property type="entry name" value="Nucleotide-binding domain"/>
    <property type="match status" value="1"/>
</dbReference>
<evidence type="ECO:0000256" key="2">
    <source>
        <dbReference type="ARBA" id="ARBA00022803"/>
    </source>
</evidence>
<dbReference type="InterPro" id="IPR050498">
    <property type="entry name" value="Ycf3"/>
</dbReference>
<dbReference type="SUPFAM" id="SSF48452">
    <property type="entry name" value="TPR-like"/>
    <property type="match status" value="1"/>
</dbReference>
<dbReference type="SUPFAM" id="SSF52540">
    <property type="entry name" value="P-loop containing nucleoside triphosphate hydrolases"/>
    <property type="match status" value="1"/>
</dbReference>
<dbReference type="SMART" id="SM00028">
    <property type="entry name" value="TPR"/>
    <property type="match status" value="2"/>
</dbReference>
<evidence type="ECO:0000256" key="1">
    <source>
        <dbReference type="ARBA" id="ARBA00022737"/>
    </source>
</evidence>
<dbReference type="PANTHER" id="PTHR44858:SF1">
    <property type="entry name" value="UDP-N-ACETYLGLUCOSAMINE--PEPTIDE N-ACETYLGLUCOSAMINYLTRANSFERASE SPINDLY-RELATED"/>
    <property type="match status" value="1"/>
</dbReference>
<protein>
    <submittedName>
        <fullName evidence="4">Tetratricopeptide (TPR) repeat protein</fullName>
    </submittedName>
</protein>
<evidence type="ECO:0000313" key="4">
    <source>
        <dbReference type="EMBL" id="MBB6072280.1"/>
    </source>
</evidence>
<accession>A0A841H2Q3</accession>
<feature type="region of interest" description="Disordered" evidence="3">
    <location>
        <begin position="452"/>
        <end position="471"/>
    </location>
</feature>
<gene>
    <name evidence="4" type="ORF">HNQ61_003942</name>
</gene>
<evidence type="ECO:0000313" key="5">
    <source>
        <dbReference type="Proteomes" id="UP000582837"/>
    </source>
</evidence>
<name>A0A841H2Q3_9BACT</name>
<keyword evidence="2" id="KW-0802">TPR repeat</keyword>
<dbReference type="InterPro" id="IPR027417">
    <property type="entry name" value="P-loop_NTPase"/>
</dbReference>
<keyword evidence="5" id="KW-1185">Reference proteome</keyword>
<proteinExistence type="predicted"/>
<keyword evidence="1" id="KW-0677">Repeat</keyword>
<comment type="caution">
    <text evidence="4">The sequence shown here is derived from an EMBL/GenBank/DDBJ whole genome shotgun (WGS) entry which is preliminary data.</text>
</comment>
<dbReference type="Proteomes" id="UP000582837">
    <property type="component" value="Unassembled WGS sequence"/>
</dbReference>